<dbReference type="OrthoDB" id="3189065at2"/>
<dbReference type="Gene3D" id="2.30.40.10">
    <property type="entry name" value="Urease, subunit C, domain 1"/>
    <property type="match status" value="1"/>
</dbReference>
<dbReference type="PANTHER" id="PTHR43135:SF4">
    <property type="entry name" value="AMIDOHYDROLASE-RELATED DOMAIN-CONTAINING PROTEIN"/>
    <property type="match status" value="1"/>
</dbReference>
<dbReference type="GO" id="GO:0016810">
    <property type="term" value="F:hydrolase activity, acting on carbon-nitrogen (but not peptide) bonds"/>
    <property type="evidence" value="ECO:0007669"/>
    <property type="project" value="InterPro"/>
</dbReference>
<comment type="caution">
    <text evidence="2">The sequence shown here is derived from an EMBL/GenBank/DDBJ whole genome shotgun (WGS) entry which is preliminary data.</text>
</comment>
<dbReference type="InterPro" id="IPR006680">
    <property type="entry name" value="Amidohydro-rel"/>
</dbReference>
<keyword evidence="3" id="KW-1185">Reference proteome</keyword>
<evidence type="ECO:0000313" key="2">
    <source>
        <dbReference type="EMBL" id="EEH63566.1"/>
    </source>
</evidence>
<reference evidence="2 3" key="1">
    <citation type="submission" date="2009-01" db="EMBL/GenBank/DDBJ databases">
        <authorList>
            <person name="Qin X."/>
            <person name="Bachman B."/>
            <person name="Battles P."/>
            <person name="Bell A."/>
            <person name="Bess C."/>
            <person name="Bickham C."/>
            <person name="Chaboub L."/>
            <person name="Chen D."/>
            <person name="Coyle M."/>
            <person name="Deiros D.R."/>
            <person name="Dinh H."/>
            <person name="Forbes L."/>
            <person name="Fowler G."/>
            <person name="Francisco L."/>
            <person name="Fu Q."/>
            <person name="Gubbala S."/>
            <person name="Hale W."/>
            <person name="Han Y."/>
            <person name="Hemphill L."/>
            <person name="Highlander S.K."/>
            <person name="Hirani K."/>
            <person name="Hogues M."/>
            <person name="Jackson L."/>
            <person name="Jakkamsetti A."/>
            <person name="Javaid M."/>
            <person name="Jiang H."/>
            <person name="Korchina V."/>
            <person name="Kovar C."/>
            <person name="Lara F."/>
            <person name="Lee S."/>
            <person name="Mata R."/>
            <person name="Mathew T."/>
            <person name="Moen C."/>
            <person name="Morales K."/>
            <person name="Munidasa M."/>
            <person name="Nazareth L."/>
            <person name="Ngo R."/>
            <person name="Nguyen L."/>
            <person name="Okwuonu G."/>
            <person name="Ongeri F."/>
            <person name="Patil S."/>
            <person name="Petrosino J."/>
            <person name="Pham C."/>
            <person name="Pham P."/>
            <person name="Pu L.-L."/>
            <person name="Puazo M."/>
            <person name="Raj R."/>
            <person name="Reid J."/>
            <person name="Rouhana J."/>
            <person name="Saada N."/>
            <person name="Shang Y."/>
            <person name="Simmons D."/>
            <person name="Thornton R."/>
            <person name="Warren J."/>
            <person name="Weissenberger G."/>
            <person name="Zhang J."/>
            <person name="Zhang L."/>
            <person name="Zhou C."/>
            <person name="Zhu D."/>
            <person name="Muzny D."/>
            <person name="Worley K."/>
            <person name="Gibbs R."/>
        </authorList>
    </citation>
    <scope>NUCLEOTIDE SEQUENCE [LARGE SCALE GENOMIC DNA]</scope>
    <source>
        <strain evidence="2 3">DSM 15436</strain>
    </source>
</reference>
<feature type="domain" description="Amidohydrolase-related" evidence="1">
    <location>
        <begin position="54"/>
        <end position="360"/>
    </location>
</feature>
<dbReference type="EMBL" id="ACFG01000032">
    <property type="protein sequence ID" value="EEH63566.1"/>
    <property type="molecule type" value="Genomic_DNA"/>
</dbReference>
<dbReference type="Pfam" id="PF01979">
    <property type="entry name" value="Amidohydro_1"/>
    <property type="match status" value="1"/>
</dbReference>
<organism evidence="2 3">
    <name type="scientific">Gleimia coleocanis DSM 15436</name>
    <dbReference type="NCBI Taxonomy" id="525245"/>
    <lineage>
        <taxon>Bacteria</taxon>
        <taxon>Bacillati</taxon>
        <taxon>Actinomycetota</taxon>
        <taxon>Actinomycetes</taxon>
        <taxon>Actinomycetales</taxon>
        <taxon>Actinomycetaceae</taxon>
        <taxon>Gleimia</taxon>
    </lineage>
</organism>
<dbReference type="PANTHER" id="PTHR43135">
    <property type="entry name" value="ALPHA-D-RIBOSE 1-METHYLPHOSPHONATE 5-TRIPHOSPHATE DIPHOSPHATASE"/>
    <property type="match status" value="1"/>
</dbReference>
<sequence>MRLRGQALWRSPAVAGDSPFSAPAPEWVAGDFEIREGHIYQVPATGSADVEGWIVPGLVDVHCHIGIKQGGFANPDEMLEQARINHRAGVLLVRDCGSPSDNSHVRDRADTVRLVRAGRHLAKPKRYIRGSALELVTDAQLPAVMLAQARAGDGWVKLVGDWIDRADGAESDLRPLWDGAALREGVAAVHEVGGRVTVHSFAHATIDALLDAGVDCIEHGTGMDSDQIRQAAAQGIAITPTLLQVALFDQFAAQAGDKFPVYRDHMLGLQARHEQVLADFLDAGVQLLPGTDAGGFQPHGLLPQELLRWRELGLSDAQILDLGSWRARDYLGFPSLSEGAMADLVVYASNPAADISVLARPIFTNLGVTG</sequence>
<dbReference type="InterPro" id="IPR051781">
    <property type="entry name" value="Metallo-dep_Hydrolase"/>
</dbReference>
<proteinExistence type="predicted"/>
<protein>
    <submittedName>
        <fullName evidence="2">Amidohydrolase family protein</fullName>
    </submittedName>
</protein>
<dbReference type="AlphaFoldDB" id="C0W177"/>
<dbReference type="InterPro" id="IPR032466">
    <property type="entry name" value="Metal_Hydrolase"/>
</dbReference>
<dbReference type="Proteomes" id="UP000010301">
    <property type="component" value="Unassembled WGS sequence"/>
</dbReference>
<accession>C0W177</accession>
<gene>
    <name evidence="2" type="ORF">HMPREF0044_1167</name>
</gene>
<dbReference type="STRING" id="525245.HMPREF0044_1167"/>
<dbReference type="RefSeq" id="WP_006546337.1">
    <property type="nucleotide sequence ID" value="NZ_DS999541.1"/>
</dbReference>
<keyword evidence="2" id="KW-0378">Hydrolase</keyword>
<dbReference type="InterPro" id="IPR011059">
    <property type="entry name" value="Metal-dep_hydrolase_composite"/>
</dbReference>
<dbReference type="Gene3D" id="3.20.20.140">
    <property type="entry name" value="Metal-dependent hydrolases"/>
    <property type="match status" value="1"/>
</dbReference>
<dbReference type="HOGENOM" id="CLU_023620_0_0_11"/>
<evidence type="ECO:0000313" key="3">
    <source>
        <dbReference type="Proteomes" id="UP000010301"/>
    </source>
</evidence>
<dbReference type="eggNOG" id="COG1228">
    <property type="taxonomic scope" value="Bacteria"/>
</dbReference>
<name>C0W177_9ACTO</name>
<dbReference type="SUPFAM" id="SSF51556">
    <property type="entry name" value="Metallo-dependent hydrolases"/>
    <property type="match status" value="1"/>
</dbReference>
<evidence type="ECO:0000259" key="1">
    <source>
        <dbReference type="Pfam" id="PF01979"/>
    </source>
</evidence>